<dbReference type="AlphaFoldDB" id="A0A016S5J7"/>
<name>A0A016S5J7_9BILA</name>
<evidence type="ECO:0000256" key="2">
    <source>
        <dbReference type="PROSITE-ProRule" id="PRU00103"/>
    </source>
</evidence>
<dbReference type="SMART" id="SM00567">
    <property type="entry name" value="EZ_HEAT"/>
    <property type="match status" value="3"/>
</dbReference>
<dbReference type="InterPro" id="IPR004155">
    <property type="entry name" value="PBS_lyase_HEAT"/>
</dbReference>
<evidence type="ECO:0000313" key="4">
    <source>
        <dbReference type="Proteomes" id="UP000024635"/>
    </source>
</evidence>
<dbReference type="PANTHER" id="PTHR12697">
    <property type="entry name" value="PBS LYASE HEAT-LIKE PROTEIN"/>
    <property type="match status" value="1"/>
</dbReference>
<dbReference type="SUPFAM" id="SSF48371">
    <property type="entry name" value="ARM repeat"/>
    <property type="match status" value="1"/>
</dbReference>
<dbReference type="InterPro" id="IPR011989">
    <property type="entry name" value="ARM-like"/>
</dbReference>
<keyword evidence="4" id="KW-1185">Reference proteome</keyword>
<dbReference type="PANTHER" id="PTHR12697:SF5">
    <property type="entry name" value="DEOXYHYPUSINE HYDROXYLASE"/>
    <property type="match status" value="1"/>
</dbReference>
<comment type="function">
    <text evidence="1">Catalyzes the hydroxylation of the N(6)-(4-aminobutyl)-L-lysine intermediate produced by deoxyhypusine synthase/DHPS on a critical lysine of the eukaryotic translation initiation factor 5A/eIF-5A. This is the second step of the post-translational modification of that lysine into an unusual amino acid residue named hypusine. Hypusination is unique to mature eIF-5A factor and is essential for its function.</text>
</comment>
<protein>
    <recommendedName>
        <fullName evidence="5">Deoxyhypusine monooxygenase</fullName>
    </recommendedName>
</protein>
<dbReference type="InterPro" id="IPR016024">
    <property type="entry name" value="ARM-type_fold"/>
</dbReference>
<dbReference type="STRING" id="53326.A0A016S5J7"/>
<evidence type="ECO:0008006" key="5">
    <source>
        <dbReference type="Google" id="ProtNLM"/>
    </source>
</evidence>
<dbReference type="GO" id="GO:0019135">
    <property type="term" value="F:deoxyhypusine monooxygenase activity"/>
    <property type="evidence" value="ECO:0007669"/>
    <property type="project" value="TreeGrafter"/>
</dbReference>
<dbReference type="Proteomes" id="UP000024635">
    <property type="component" value="Unassembled WGS sequence"/>
</dbReference>
<dbReference type="OrthoDB" id="421002at2759"/>
<dbReference type="Gene3D" id="1.25.10.10">
    <property type="entry name" value="Leucine-rich Repeat Variant"/>
    <property type="match status" value="1"/>
</dbReference>
<dbReference type="Pfam" id="PF13646">
    <property type="entry name" value="HEAT_2"/>
    <property type="match status" value="1"/>
</dbReference>
<comment type="caution">
    <text evidence="3">The sequence shown here is derived from an EMBL/GenBank/DDBJ whole genome shotgun (WGS) entry which is preliminary data.</text>
</comment>
<reference evidence="4" key="1">
    <citation type="journal article" date="2015" name="Nat. Genet.">
        <title>The genome and transcriptome of the zoonotic hookworm Ancylostoma ceylanicum identify infection-specific gene families.</title>
        <authorList>
            <person name="Schwarz E.M."/>
            <person name="Hu Y."/>
            <person name="Antoshechkin I."/>
            <person name="Miller M.M."/>
            <person name="Sternberg P.W."/>
            <person name="Aroian R.V."/>
        </authorList>
    </citation>
    <scope>NUCLEOTIDE SEQUENCE</scope>
    <source>
        <strain evidence="4">HY135</strain>
    </source>
</reference>
<organism evidence="3 4">
    <name type="scientific">Ancylostoma ceylanicum</name>
    <dbReference type="NCBI Taxonomy" id="53326"/>
    <lineage>
        <taxon>Eukaryota</taxon>
        <taxon>Metazoa</taxon>
        <taxon>Ecdysozoa</taxon>
        <taxon>Nematoda</taxon>
        <taxon>Chromadorea</taxon>
        <taxon>Rhabditida</taxon>
        <taxon>Rhabditina</taxon>
        <taxon>Rhabditomorpha</taxon>
        <taxon>Strongyloidea</taxon>
        <taxon>Ancylostomatidae</taxon>
        <taxon>Ancylostomatinae</taxon>
        <taxon>Ancylostoma</taxon>
    </lineage>
</organism>
<dbReference type="EMBL" id="JARK01001627">
    <property type="protein sequence ID" value="EYB85756.1"/>
    <property type="molecule type" value="Genomic_DNA"/>
</dbReference>
<accession>A0A016S5J7</accession>
<evidence type="ECO:0000313" key="3">
    <source>
        <dbReference type="EMBL" id="EYB85756.1"/>
    </source>
</evidence>
<feature type="repeat" description="HEAT" evidence="2">
    <location>
        <begin position="73"/>
        <end position="113"/>
    </location>
</feature>
<evidence type="ECO:0000256" key="1">
    <source>
        <dbReference type="ARBA" id="ARBA00045876"/>
    </source>
</evidence>
<dbReference type="PROSITE" id="PS50077">
    <property type="entry name" value="HEAT_REPEAT"/>
    <property type="match status" value="1"/>
</dbReference>
<sequence length="373" mass="41082">MVSTFTPEQIDGFGAILNDTSKPLKARFRALFILRNIGCDLSVKWIAKCFGDDSALLKHELAYCLGQTQNKTAIPILTEVLMDTNQEPIVRHEAGEALGAIGDASACPVLEKYMKCTTGRARGPTRQTPRALPVVHAVANVLRQRTPNIRTTVRFSVLSKFLRVGVSLVAFRVAIHLARECGRQYIGPGAFAWLVGKLVCEVAKQTSPKGNLLPASVGDGRRRPTQEVSYCRLIMNTNCNVTLGLDRMFHAYSGCSIDETEKVLLCHCGTHMCSSFIEVIWEMAQTAGLSEILSTEAKEITECFNKLRSNIKSRTSPEIFPEAEGCSDTGVLSEQNAFYLEPVMINGKEEYVLKSNNPRLQAQLLSPPELKAT</sequence>
<proteinExistence type="predicted"/>
<gene>
    <name evidence="3" type="primary">Acey_s0291.g1559</name>
    <name evidence="3" type="ORF">Y032_0291g1559</name>
</gene>
<dbReference type="InterPro" id="IPR021133">
    <property type="entry name" value="HEAT_type_2"/>
</dbReference>